<accession>A0A4C1YQH1</accession>
<comment type="caution">
    <text evidence="2">The sequence shown here is derived from an EMBL/GenBank/DDBJ whole genome shotgun (WGS) entry which is preliminary data.</text>
</comment>
<dbReference type="Proteomes" id="UP000299102">
    <property type="component" value="Unassembled WGS sequence"/>
</dbReference>
<feature type="compositionally biased region" description="Basic and acidic residues" evidence="1">
    <location>
        <begin position="102"/>
        <end position="122"/>
    </location>
</feature>
<dbReference type="EMBL" id="BGZK01001297">
    <property type="protein sequence ID" value="GBP76657.1"/>
    <property type="molecule type" value="Genomic_DNA"/>
</dbReference>
<reference evidence="2 3" key="1">
    <citation type="journal article" date="2019" name="Commun. Biol.">
        <title>The bagworm genome reveals a unique fibroin gene that provides high tensile strength.</title>
        <authorList>
            <person name="Kono N."/>
            <person name="Nakamura H."/>
            <person name="Ohtoshi R."/>
            <person name="Tomita M."/>
            <person name="Numata K."/>
            <person name="Arakawa K."/>
        </authorList>
    </citation>
    <scope>NUCLEOTIDE SEQUENCE [LARGE SCALE GENOMIC DNA]</scope>
</reference>
<evidence type="ECO:0000313" key="3">
    <source>
        <dbReference type="Proteomes" id="UP000299102"/>
    </source>
</evidence>
<protein>
    <submittedName>
        <fullName evidence="2">Uncharacterized protein</fullName>
    </submittedName>
</protein>
<sequence length="323" mass="36125">MLRPVLRSHLPLRAKLALYKGYIRSRLTYAAPAWYALCSTTQRKRIQAQQSIALRMIVGAGRYVLNDVIARDLCIETVEEFIRRIARRMFDIADQGPHEFLRNIAPTHERSPSGRPLPREITKTPPPKQNRRGCFPDEKTPGHGATKSPPTRTYTHRHEGVVAPRTNANAPPQLTPGSGPRRSPRRGTAGSDGNWHDNHVSCECDRHREHLRQLTMPSRLRPMPTGANAGRPTCVCAAKHARSAPRPGLTCTARHRGRHGRAKRTGTAAPCAHRTLKMSDAARLPCVRRRGACPEVVETNALIANRRFGMLLADWIDHPNDDL</sequence>
<dbReference type="OrthoDB" id="412981at2759"/>
<keyword evidence="3" id="KW-1185">Reference proteome</keyword>
<feature type="region of interest" description="Disordered" evidence="1">
    <location>
        <begin position="245"/>
        <end position="268"/>
    </location>
</feature>
<organism evidence="2 3">
    <name type="scientific">Eumeta variegata</name>
    <name type="common">Bagworm moth</name>
    <name type="synonym">Eumeta japonica</name>
    <dbReference type="NCBI Taxonomy" id="151549"/>
    <lineage>
        <taxon>Eukaryota</taxon>
        <taxon>Metazoa</taxon>
        <taxon>Ecdysozoa</taxon>
        <taxon>Arthropoda</taxon>
        <taxon>Hexapoda</taxon>
        <taxon>Insecta</taxon>
        <taxon>Pterygota</taxon>
        <taxon>Neoptera</taxon>
        <taxon>Endopterygota</taxon>
        <taxon>Lepidoptera</taxon>
        <taxon>Glossata</taxon>
        <taxon>Ditrysia</taxon>
        <taxon>Tineoidea</taxon>
        <taxon>Psychidae</taxon>
        <taxon>Oiketicinae</taxon>
        <taxon>Eumeta</taxon>
    </lineage>
</organism>
<gene>
    <name evidence="2" type="ORF">EVAR_51142_1</name>
</gene>
<proteinExistence type="predicted"/>
<feature type="compositionally biased region" description="Basic residues" evidence="1">
    <location>
        <begin position="253"/>
        <end position="264"/>
    </location>
</feature>
<name>A0A4C1YQH1_EUMVA</name>
<feature type="region of interest" description="Disordered" evidence="1">
    <location>
        <begin position="102"/>
        <end position="197"/>
    </location>
</feature>
<evidence type="ECO:0000256" key="1">
    <source>
        <dbReference type="SAM" id="MobiDB-lite"/>
    </source>
</evidence>
<evidence type="ECO:0000313" key="2">
    <source>
        <dbReference type="EMBL" id="GBP76657.1"/>
    </source>
</evidence>
<dbReference type="AlphaFoldDB" id="A0A4C1YQH1"/>